<keyword evidence="3" id="KW-1185">Reference proteome</keyword>
<dbReference type="EMBL" id="UYJE01008338">
    <property type="protein sequence ID" value="VDI63108.1"/>
    <property type="molecule type" value="Genomic_DNA"/>
</dbReference>
<feature type="non-terminal residue" evidence="2">
    <location>
        <position position="1"/>
    </location>
</feature>
<gene>
    <name evidence="2" type="ORF">MGAL_10B037857</name>
</gene>
<evidence type="ECO:0000313" key="3">
    <source>
        <dbReference type="Proteomes" id="UP000596742"/>
    </source>
</evidence>
<sequence>KLRTTGRILTLALFGSDTEKDKKTKKSFKKSKFYQNLLQRRNQAWKRLVLKPGIQIWRIVKFQVIQWPEKDHGKFFDGDSYIILNTYEKEETEHFLYDVHFWIGKYSTSDEYGTAAYKTVELDTYLDDIPIQYREVQGHESKLFRSYFDTITYLHGGAESGFNHVKEDEYKPRLFHFHGDKYGVSVKETKLYSKYVGNTDKNHRVYLSIVVSLSKYGPSECAAKYTFKLIISSYSYEMLNFLRQTQLTRRCQADSSTQIFNVPEEESFLVFVRAVKTLLKFYTCYTVLYRPDFTKRASGPEIMKFNDANALIDINNDFKGQNISMKDDDETVHFIKFGGVAIKAHLHIQAVETNSMIRQKYKGHFYHVYLLKPWPFLLLFSYLRVLNSDPNFEYAF</sequence>
<evidence type="ECO:0000313" key="2">
    <source>
        <dbReference type="EMBL" id="VDI63108.1"/>
    </source>
</evidence>
<feature type="domain" description="Gelsolin-like" evidence="1">
    <location>
        <begin position="68"/>
        <end position="144"/>
    </location>
</feature>
<dbReference type="AlphaFoldDB" id="A0A8B6GFD2"/>
<name>A0A8B6GFD2_MYTGA</name>
<dbReference type="Pfam" id="PF00626">
    <property type="entry name" value="Gelsolin"/>
    <property type="match status" value="1"/>
</dbReference>
<dbReference type="PANTHER" id="PTHR11977">
    <property type="entry name" value="VILLIN"/>
    <property type="match status" value="1"/>
</dbReference>
<dbReference type="Proteomes" id="UP000596742">
    <property type="component" value="Unassembled WGS sequence"/>
</dbReference>
<dbReference type="InterPro" id="IPR007122">
    <property type="entry name" value="Villin/Gelsolin"/>
</dbReference>
<dbReference type="GO" id="GO:0051015">
    <property type="term" value="F:actin filament binding"/>
    <property type="evidence" value="ECO:0007669"/>
    <property type="project" value="InterPro"/>
</dbReference>
<dbReference type="PANTHER" id="PTHR11977:SF130">
    <property type="entry name" value="SEVERIN"/>
    <property type="match status" value="1"/>
</dbReference>
<proteinExistence type="predicted"/>
<protein>
    <submittedName>
        <fullName evidence="2">Gelsolin</fullName>
    </submittedName>
</protein>
<dbReference type="SUPFAM" id="SSF55753">
    <property type="entry name" value="Actin depolymerizing proteins"/>
    <property type="match status" value="1"/>
</dbReference>
<evidence type="ECO:0000259" key="1">
    <source>
        <dbReference type="Pfam" id="PF00626"/>
    </source>
</evidence>
<dbReference type="GO" id="GO:0005737">
    <property type="term" value="C:cytoplasm"/>
    <property type="evidence" value="ECO:0007669"/>
    <property type="project" value="TreeGrafter"/>
</dbReference>
<dbReference type="CDD" id="cd11290">
    <property type="entry name" value="gelsolin_S1_like"/>
    <property type="match status" value="1"/>
</dbReference>
<accession>A0A8B6GFD2</accession>
<dbReference type="SMART" id="SM00262">
    <property type="entry name" value="GEL"/>
    <property type="match status" value="1"/>
</dbReference>
<comment type="caution">
    <text evidence="2">The sequence shown here is derived from an EMBL/GenBank/DDBJ whole genome shotgun (WGS) entry which is preliminary data.</text>
</comment>
<dbReference type="OrthoDB" id="6375767at2759"/>
<organism evidence="2 3">
    <name type="scientific">Mytilus galloprovincialis</name>
    <name type="common">Mediterranean mussel</name>
    <dbReference type="NCBI Taxonomy" id="29158"/>
    <lineage>
        <taxon>Eukaryota</taxon>
        <taxon>Metazoa</taxon>
        <taxon>Spiralia</taxon>
        <taxon>Lophotrochozoa</taxon>
        <taxon>Mollusca</taxon>
        <taxon>Bivalvia</taxon>
        <taxon>Autobranchia</taxon>
        <taxon>Pteriomorphia</taxon>
        <taxon>Mytilida</taxon>
        <taxon>Mytiloidea</taxon>
        <taxon>Mytilidae</taxon>
        <taxon>Mytilinae</taxon>
        <taxon>Mytilus</taxon>
    </lineage>
</organism>
<dbReference type="GO" id="GO:0008154">
    <property type="term" value="P:actin polymerization or depolymerization"/>
    <property type="evidence" value="ECO:0007669"/>
    <property type="project" value="TreeGrafter"/>
</dbReference>
<dbReference type="Gene3D" id="3.40.20.10">
    <property type="entry name" value="Severin"/>
    <property type="match status" value="1"/>
</dbReference>
<dbReference type="InterPro" id="IPR007123">
    <property type="entry name" value="Gelsolin-like_dom"/>
</dbReference>
<feature type="non-terminal residue" evidence="2">
    <location>
        <position position="396"/>
    </location>
</feature>
<dbReference type="InterPro" id="IPR029006">
    <property type="entry name" value="ADF-H/Gelsolin-like_dom_sf"/>
</dbReference>
<reference evidence="2" key="1">
    <citation type="submission" date="2018-11" db="EMBL/GenBank/DDBJ databases">
        <authorList>
            <person name="Alioto T."/>
            <person name="Alioto T."/>
        </authorList>
    </citation>
    <scope>NUCLEOTIDE SEQUENCE</scope>
</reference>
<dbReference type="GO" id="GO:0015629">
    <property type="term" value="C:actin cytoskeleton"/>
    <property type="evidence" value="ECO:0007669"/>
    <property type="project" value="TreeGrafter"/>
</dbReference>